<organism evidence="1 2">
    <name type="scientific">Pseudopedobacter saltans</name>
    <dbReference type="NCBI Taxonomy" id="151895"/>
    <lineage>
        <taxon>Bacteria</taxon>
        <taxon>Pseudomonadati</taxon>
        <taxon>Bacteroidota</taxon>
        <taxon>Sphingobacteriia</taxon>
        <taxon>Sphingobacteriales</taxon>
        <taxon>Sphingobacteriaceae</taxon>
        <taxon>Pseudopedobacter</taxon>
    </lineage>
</organism>
<evidence type="ECO:0000313" key="2">
    <source>
        <dbReference type="Proteomes" id="UP000249645"/>
    </source>
</evidence>
<evidence type="ECO:0008006" key="3">
    <source>
        <dbReference type="Google" id="ProtNLM"/>
    </source>
</evidence>
<name>A0A2W5EY81_9SPHI</name>
<dbReference type="AlphaFoldDB" id="A0A2W5EY81"/>
<evidence type="ECO:0000313" key="1">
    <source>
        <dbReference type="EMBL" id="PZP48178.1"/>
    </source>
</evidence>
<reference evidence="1 2" key="1">
    <citation type="submission" date="2017-11" db="EMBL/GenBank/DDBJ databases">
        <title>Infants hospitalized years apart are colonized by the same room-sourced microbial strains.</title>
        <authorList>
            <person name="Brooks B."/>
            <person name="Olm M.R."/>
            <person name="Firek B.A."/>
            <person name="Baker R."/>
            <person name="Thomas B.C."/>
            <person name="Morowitz M.J."/>
            <person name="Banfield J.F."/>
        </authorList>
    </citation>
    <scope>NUCLEOTIDE SEQUENCE [LARGE SCALE GENOMIC DNA]</scope>
    <source>
        <strain evidence="1">S2_009_000_R2_76</strain>
    </source>
</reference>
<dbReference type="Proteomes" id="UP000249645">
    <property type="component" value="Unassembled WGS sequence"/>
</dbReference>
<gene>
    <name evidence="1" type="ORF">DI598_10285</name>
</gene>
<comment type="caution">
    <text evidence="1">The sequence shown here is derived from an EMBL/GenBank/DDBJ whole genome shotgun (WGS) entry which is preliminary data.</text>
</comment>
<sequence>MTLPHQSHGQAQELEMLALDIDKLAQMKQTLQNMYNTYTILENGYNKVKDLTSGNYSLHQVFLDGLLAVSPTVKNYVHVADIISDEVKIVSEYKAALSHFKSSQLLKASELDYASGVFGKIVNGSVSNLDALAMVLTAGQTRMSDDERLTEIDRIYNDMASKLSALRSFNRRANGILVQRQSLQADFTAQKNISETSN</sequence>
<protein>
    <recommendedName>
        <fullName evidence="3">TerB family tellurite resistance protein</fullName>
    </recommendedName>
</protein>
<accession>A0A2W5EY81</accession>
<proteinExistence type="predicted"/>
<dbReference type="EMBL" id="QFOI01000170">
    <property type="protein sequence ID" value="PZP48178.1"/>
    <property type="molecule type" value="Genomic_DNA"/>
</dbReference>